<accession>A0A8J2Z9R5</accession>
<gene>
    <name evidence="2" type="ORF">GCM10010964_13810</name>
</gene>
<evidence type="ECO:0008006" key="4">
    <source>
        <dbReference type="Google" id="ProtNLM"/>
    </source>
</evidence>
<feature type="region of interest" description="Disordered" evidence="1">
    <location>
        <begin position="1"/>
        <end position="22"/>
    </location>
</feature>
<evidence type="ECO:0000313" key="3">
    <source>
        <dbReference type="Proteomes" id="UP000597507"/>
    </source>
</evidence>
<name>A0A8J2Z9R5_9PROT</name>
<keyword evidence="3" id="KW-1185">Reference proteome</keyword>
<sequence length="426" mass="45329">MTLAAGADPESPAQPFDDGPRVVSAVLPPPRLEAVELVALVRGAVAAGVARQALLLRLSALRRGRHAPRDRLLREALAPLRRHPRIRVCDLPNGDVVALGALHAPQLETAHHVLRTMLDEAPGPDEPAPGAPLLRLHRLPEEAAAVLAAVEEGLGLSAAAPGAADAALRAAATVPAARRPLDSATLAAAERALAMVDLAPFLRRQTICRLAPDPGAAPEPLWEERRVSLPEVGAALLPRTDLAAAPRLAHRLRRALDRRLLTELARPEELRDLRRPLLLPLALESVTAEAFLRFDALFPSDLRAGGGLAVALPAEDALRDPPGYAFARDFLRLRGHRVVLDLPDLALAALLPPPRARFDLLRLAAGSAPPAAGRAAAVLRPGAAPPIEPGRAVLAGVERPSTVAWGWEMGITLFQGRLIERRRIGR</sequence>
<protein>
    <recommendedName>
        <fullName evidence="4">EAL domain-containing protein</fullName>
    </recommendedName>
</protein>
<reference evidence="2 3" key="1">
    <citation type="journal article" date="2014" name="Int. J. Syst. Evol. Microbiol.">
        <title>Complete genome sequence of Corynebacterium casei LMG S-19264T (=DSM 44701T), isolated from a smear-ripened cheese.</title>
        <authorList>
            <consortium name="US DOE Joint Genome Institute (JGI-PGF)"/>
            <person name="Walter F."/>
            <person name="Albersmeier A."/>
            <person name="Kalinowski J."/>
            <person name="Ruckert C."/>
        </authorList>
    </citation>
    <scope>NUCLEOTIDE SEQUENCE [LARGE SCALE GENOMIC DNA]</scope>
    <source>
        <strain evidence="2 3">CGMCC 1.16330</strain>
    </source>
</reference>
<proteinExistence type="predicted"/>
<dbReference type="RefSeq" id="WP_188899270.1">
    <property type="nucleotide sequence ID" value="NZ_BMKS01000003.1"/>
</dbReference>
<dbReference type="Proteomes" id="UP000597507">
    <property type="component" value="Unassembled WGS sequence"/>
</dbReference>
<dbReference type="EMBL" id="BMKS01000003">
    <property type="protein sequence ID" value="GGG27124.1"/>
    <property type="molecule type" value="Genomic_DNA"/>
</dbReference>
<evidence type="ECO:0000256" key="1">
    <source>
        <dbReference type="SAM" id="MobiDB-lite"/>
    </source>
</evidence>
<organism evidence="2 3">
    <name type="scientific">Caldovatus sediminis</name>
    <dbReference type="NCBI Taxonomy" id="2041189"/>
    <lineage>
        <taxon>Bacteria</taxon>
        <taxon>Pseudomonadati</taxon>
        <taxon>Pseudomonadota</taxon>
        <taxon>Alphaproteobacteria</taxon>
        <taxon>Acetobacterales</taxon>
        <taxon>Roseomonadaceae</taxon>
        <taxon>Caldovatus</taxon>
    </lineage>
</organism>
<dbReference type="AlphaFoldDB" id="A0A8J2Z9R5"/>
<comment type="caution">
    <text evidence="2">The sequence shown here is derived from an EMBL/GenBank/DDBJ whole genome shotgun (WGS) entry which is preliminary data.</text>
</comment>
<evidence type="ECO:0000313" key="2">
    <source>
        <dbReference type="EMBL" id="GGG27124.1"/>
    </source>
</evidence>